<organism evidence="6 8">
    <name type="scientific">Archangium gephyra</name>
    <dbReference type="NCBI Taxonomy" id="48"/>
    <lineage>
        <taxon>Bacteria</taxon>
        <taxon>Pseudomonadati</taxon>
        <taxon>Myxococcota</taxon>
        <taxon>Myxococcia</taxon>
        <taxon>Myxococcales</taxon>
        <taxon>Cystobacterineae</taxon>
        <taxon>Archangiaceae</taxon>
        <taxon>Archangium</taxon>
    </lineage>
</organism>
<dbReference type="InterPro" id="IPR039020">
    <property type="entry name" value="PaxB-like"/>
</dbReference>
<dbReference type="GO" id="GO:0016020">
    <property type="term" value="C:membrane"/>
    <property type="evidence" value="ECO:0007669"/>
    <property type="project" value="UniProtKB-SubCell"/>
</dbReference>
<dbReference type="GO" id="GO:0016829">
    <property type="term" value="F:lyase activity"/>
    <property type="evidence" value="ECO:0007669"/>
    <property type="project" value="InterPro"/>
</dbReference>
<keyword evidence="3 5" id="KW-1133">Transmembrane helix</keyword>
<name>A0AAC8TF02_9BACT</name>
<feature type="transmembrane region" description="Helical" evidence="5">
    <location>
        <begin position="175"/>
        <end position="196"/>
    </location>
</feature>
<accession>A0AAC8TF02</accession>
<dbReference type="AlphaFoldDB" id="A0AAC8TF02"/>
<reference evidence="7 9" key="2">
    <citation type="submission" date="2018-08" db="EMBL/GenBank/DDBJ databases">
        <title>Genomic Encyclopedia of Archaeal and Bacterial Type Strains, Phase II (KMG-II): from individual species to whole genera.</title>
        <authorList>
            <person name="Goeker M."/>
        </authorList>
    </citation>
    <scope>NUCLEOTIDE SEQUENCE [LARGE SCALE GENOMIC DNA]</scope>
    <source>
        <strain evidence="7 9">DSM 2261</strain>
    </source>
</reference>
<dbReference type="PANTHER" id="PTHR42038:SF2">
    <property type="entry name" value="TERPENE CYCLASE AUSL"/>
    <property type="match status" value="1"/>
</dbReference>
<feature type="transmembrane region" description="Helical" evidence="5">
    <location>
        <begin position="141"/>
        <end position="163"/>
    </location>
</feature>
<dbReference type="RefSeq" id="WP_047857543.1">
    <property type="nucleotide sequence ID" value="NZ_CP011509.1"/>
</dbReference>
<evidence type="ECO:0000313" key="9">
    <source>
        <dbReference type="Proteomes" id="UP000256345"/>
    </source>
</evidence>
<dbReference type="PANTHER" id="PTHR42038">
    <property type="match status" value="1"/>
</dbReference>
<evidence type="ECO:0000256" key="4">
    <source>
        <dbReference type="ARBA" id="ARBA00023136"/>
    </source>
</evidence>
<gene>
    <name evidence="6" type="ORF">AA314_05133</name>
    <name evidence="7" type="ORF">ATI61_11528</name>
</gene>
<feature type="transmembrane region" description="Helical" evidence="5">
    <location>
        <begin position="115"/>
        <end position="135"/>
    </location>
</feature>
<protein>
    <submittedName>
        <fullName evidence="6">Uncharacterized protein</fullName>
    </submittedName>
</protein>
<dbReference type="Pfam" id="PF25129">
    <property type="entry name" value="Pyr4-TMTC"/>
    <property type="match status" value="1"/>
</dbReference>
<dbReference type="EMBL" id="CP011509">
    <property type="protein sequence ID" value="AKJ03507.1"/>
    <property type="molecule type" value="Genomic_DNA"/>
</dbReference>
<keyword evidence="4 5" id="KW-0472">Membrane</keyword>
<dbReference type="Proteomes" id="UP000035579">
    <property type="component" value="Chromosome"/>
</dbReference>
<evidence type="ECO:0000256" key="5">
    <source>
        <dbReference type="SAM" id="Phobius"/>
    </source>
</evidence>
<feature type="transmembrane region" description="Helical" evidence="5">
    <location>
        <begin position="208"/>
        <end position="226"/>
    </location>
</feature>
<evidence type="ECO:0000256" key="1">
    <source>
        <dbReference type="ARBA" id="ARBA00004141"/>
    </source>
</evidence>
<dbReference type="Proteomes" id="UP000256345">
    <property type="component" value="Unassembled WGS sequence"/>
</dbReference>
<comment type="subcellular location">
    <subcellularLocation>
        <location evidence="1">Membrane</location>
        <topology evidence="1">Multi-pass membrane protein</topology>
    </subcellularLocation>
</comment>
<dbReference type="EMBL" id="QUMU01000015">
    <property type="protein sequence ID" value="REG23994.1"/>
    <property type="molecule type" value="Genomic_DNA"/>
</dbReference>
<dbReference type="KEGG" id="age:AA314_05133"/>
<reference evidence="6 8" key="1">
    <citation type="submission" date="2015-05" db="EMBL/GenBank/DDBJ databases">
        <title>Genome assembly of Archangium gephyra DSM 2261.</title>
        <authorList>
            <person name="Sharma G."/>
            <person name="Subramanian S."/>
        </authorList>
    </citation>
    <scope>NUCLEOTIDE SEQUENCE [LARGE SCALE GENOMIC DNA]</scope>
    <source>
        <strain evidence="6 8">DSM 2261</strain>
    </source>
</reference>
<proteinExistence type="predicted"/>
<keyword evidence="2 5" id="KW-0812">Transmembrane</keyword>
<evidence type="ECO:0000313" key="6">
    <source>
        <dbReference type="EMBL" id="AKJ03507.1"/>
    </source>
</evidence>
<feature type="transmembrane region" description="Helical" evidence="5">
    <location>
        <begin position="86"/>
        <end position="103"/>
    </location>
</feature>
<keyword evidence="9" id="KW-1185">Reference proteome</keyword>
<sequence>MTTAAELNALTAGVDPRAFDPFSWFNIIGEIGCVFWIIAYVFAIRQGFRDRAYGLPLVAICLNFAWEFLASWVIPNPVPLWHAFDRIWFFVDVLIVYQLLRYGASLQRIPEVRRYFYPIVAVTTVMGGIGLYTFYLQYRDILALVGAFMVNLIMSVSFIFFFFERRHQGGRGLSVPAAWCKLLGTLGTSIECHYVIGLAEPWLPSLSFLHFVCASIFLVDLLYAVMVTRWAAQAARGGQTPLEEQEERVPMLEAA</sequence>
<evidence type="ECO:0000256" key="2">
    <source>
        <dbReference type="ARBA" id="ARBA00022692"/>
    </source>
</evidence>
<evidence type="ECO:0000313" key="8">
    <source>
        <dbReference type="Proteomes" id="UP000035579"/>
    </source>
</evidence>
<feature type="transmembrane region" description="Helical" evidence="5">
    <location>
        <begin position="24"/>
        <end position="43"/>
    </location>
</feature>
<feature type="transmembrane region" description="Helical" evidence="5">
    <location>
        <begin position="55"/>
        <end position="74"/>
    </location>
</feature>
<evidence type="ECO:0000256" key="3">
    <source>
        <dbReference type="ARBA" id="ARBA00022989"/>
    </source>
</evidence>
<evidence type="ECO:0000313" key="7">
    <source>
        <dbReference type="EMBL" id="REG23994.1"/>
    </source>
</evidence>